<dbReference type="PROSITE" id="PS50987">
    <property type="entry name" value="HTH_ARSR_2"/>
    <property type="match status" value="1"/>
</dbReference>
<evidence type="ECO:0000313" key="6">
    <source>
        <dbReference type="EMBL" id="UWZ37110.1"/>
    </source>
</evidence>
<keyword evidence="1" id="KW-0805">Transcription regulation</keyword>
<evidence type="ECO:0000256" key="1">
    <source>
        <dbReference type="ARBA" id="ARBA00023015"/>
    </source>
</evidence>
<accession>A0ABY5Z7Y3</accession>
<dbReference type="PANTHER" id="PTHR33154">
    <property type="entry name" value="TRANSCRIPTIONAL REGULATOR, ARSR FAMILY"/>
    <property type="match status" value="1"/>
</dbReference>
<feature type="domain" description="HTH arsR-type" evidence="5">
    <location>
        <begin position="1"/>
        <end position="87"/>
    </location>
</feature>
<evidence type="ECO:0000259" key="5">
    <source>
        <dbReference type="PROSITE" id="PS50987"/>
    </source>
</evidence>
<dbReference type="InterPro" id="IPR001845">
    <property type="entry name" value="HTH_ArsR_DNA-bd_dom"/>
</dbReference>
<dbReference type="PRINTS" id="PR00778">
    <property type="entry name" value="HTHARSR"/>
</dbReference>
<protein>
    <submittedName>
        <fullName evidence="6">Winged helix-turn-helix transcriptional regulator</fullName>
    </submittedName>
</protein>
<sequence>MHDVAAAIADPVRRSILVMLLAERIPAGEIAERFAISRPAVSRHLRVLRECGLVRDTLIGRRRFYELDTAPFTELIEWLTQFTRVSGWEHRLDALETEVYRTRRERRRREPATEADEAEERSA</sequence>
<dbReference type="InterPro" id="IPR051081">
    <property type="entry name" value="HTH_MetalResp_TranReg"/>
</dbReference>
<dbReference type="SUPFAM" id="SSF46785">
    <property type="entry name" value="Winged helix' DNA-binding domain"/>
    <property type="match status" value="1"/>
</dbReference>
<evidence type="ECO:0000256" key="3">
    <source>
        <dbReference type="ARBA" id="ARBA00023163"/>
    </source>
</evidence>
<dbReference type="RefSeq" id="WP_260726464.1">
    <property type="nucleotide sequence ID" value="NZ_BAAABS010000022.1"/>
</dbReference>
<evidence type="ECO:0000313" key="7">
    <source>
        <dbReference type="Proteomes" id="UP001058271"/>
    </source>
</evidence>
<feature type="compositionally biased region" description="Acidic residues" evidence="4">
    <location>
        <begin position="113"/>
        <end position="123"/>
    </location>
</feature>
<feature type="compositionally biased region" description="Basic and acidic residues" evidence="4">
    <location>
        <begin position="103"/>
        <end position="112"/>
    </location>
</feature>
<dbReference type="EMBL" id="CP073721">
    <property type="protein sequence ID" value="UWZ37110.1"/>
    <property type="molecule type" value="Genomic_DNA"/>
</dbReference>
<evidence type="ECO:0000256" key="4">
    <source>
        <dbReference type="SAM" id="MobiDB-lite"/>
    </source>
</evidence>
<keyword evidence="3" id="KW-0804">Transcription</keyword>
<reference evidence="6" key="1">
    <citation type="submission" date="2021-04" db="EMBL/GenBank/DDBJ databases">
        <title>Biosynthetic gene clusters of Dactylosporangioum roseum.</title>
        <authorList>
            <person name="Hartkoorn R.C."/>
            <person name="Beaudoing E."/>
            <person name="Hot D."/>
            <person name="Moureu S."/>
        </authorList>
    </citation>
    <scope>NUCLEOTIDE SEQUENCE</scope>
    <source>
        <strain evidence="6">NRRL B-16295</strain>
    </source>
</reference>
<dbReference type="InterPro" id="IPR036388">
    <property type="entry name" value="WH-like_DNA-bd_sf"/>
</dbReference>
<proteinExistence type="predicted"/>
<dbReference type="InterPro" id="IPR036390">
    <property type="entry name" value="WH_DNA-bd_sf"/>
</dbReference>
<evidence type="ECO:0000256" key="2">
    <source>
        <dbReference type="ARBA" id="ARBA00023125"/>
    </source>
</evidence>
<dbReference type="InterPro" id="IPR011991">
    <property type="entry name" value="ArsR-like_HTH"/>
</dbReference>
<feature type="region of interest" description="Disordered" evidence="4">
    <location>
        <begin position="103"/>
        <end position="123"/>
    </location>
</feature>
<gene>
    <name evidence="6" type="ORF">Drose_01970</name>
</gene>
<organism evidence="6 7">
    <name type="scientific">Dactylosporangium roseum</name>
    <dbReference type="NCBI Taxonomy" id="47989"/>
    <lineage>
        <taxon>Bacteria</taxon>
        <taxon>Bacillati</taxon>
        <taxon>Actinomycetota</taxon>
        <taxon>Actinomycetes</taxon>
        <taxon>Micromonosporales</taxon>
        <taxon>Micromonosporaceae</taxon>
        <taxon>Dactylosporangium</taxon>
    </lineage>
</organism>
<dbReference type="CDD" id="cd00090">
    <property type="entry name" value="HTH_ARSR"/>
    <property type="match status" value="1"/>
</dbReference>
<name>A0ABY5Z7Y3_9ACTN</name>
<dbReference type="SMART" id="SM00418">
    <property type="entry name" value="HTH_ARSR"/>
    <property type="match status" value="1"/>
</dbReference>
<keyword evidence="7" id="KW-1185">Reference proteome</keyword>
<dbReference type="PANTHER" id="PTHR33154:SF33">
    <property type="entry name" value="TRANSCRIPTIONAL REPRESSOR SDPR"/>
    <property type="match status" value="1"/>
</dbReference>
<dbReference type="Gene3D" id="1.10.10.10">
    <property type="entry name" value="Winged helix-like DNA-binding domain superfamily/Winged helix DNA-binding domain"/>
    <property type="match status" value="1"/>
</dbReference>
<dbReference type="Pfam" id="PF01022">
    <property type="entry name" value="HTH_5"/>
    <property type="match status" value="1"/>
</dbReference>
<keyword evidence="2" id="KW-0238">DNA-binding</keyword>
<dbReference type="Proteomes" id="UP001058271">
    <property type="component" value="Chromosome"/>
</dbReference>
<dbReference type="NCBIfam" id="NF033788">
    <property type="entry name" value="HTH_metalloreg"/>
    <property type="match status" value="1"/>
</dbReference>